<comment type="caution">
    <text evidence="1">The sequence shown here is derived from an EMBL/GenBank/DDBJ whole genome shotgun (WGS) entry which is preliminary data.</text>
</comment>
<evidence type="ECO:0008006" key="3">
    <source>
        <dbReference type="Google" id="ProtNLM"/>
    </source>
</evidence>
<keyword evidence="2" id="KW-1185">Reference proteome</keyword>
<reference evidence="1 2" key="1">
    <citation type="journal article" date="2021" name="Sci. Rep.">
        <title>The distribution of antibiotic resistance genes in chicken gut microbiota commensals.</title>
        <authorList>
            <person name="Juricova H."/>
            <person name="Matiasovicova J."/>
            <person name="Kubasova T."/>
            <person name="Cejkova D."/>
            <person name="Rychlik I."/>
        </authorList>
    </citation>
    <scope>NUCLEOTIDE SEQUENCE [LARGE SCALE GENOMIC DNA]</scope>
    <source>
        <strain evidence="1 2">An768</strain>
    </source>
</reference>
<organism evidence="1 2">
    <name type="scientific">Bacteroides caecicola</name>
    <dbReference type="NCBI Taxonomy" id="1462569"/>
    <lineage>
        <taxon>Bacteria</taxon>
        <taxon>Pseudomonadati</taxon>
        <taxon>Bacteroidota</taxon>
        <taxon>Bacteroidia</taxon>
        <taxon>Bacteroidales</taxon>
        <taxon>Bacteroidaceae</taxon>
        <taxon>Bacteroides</taxon>
    </lineage>
</organism>
<evidence type="ECO:0000313" key="1">
    <source>
        <dbReference type="EMBL" id="MBM6806623.1"/>
    </source>
</evidence>
<evidence type="ECO:0000313" key="2">
    <source>
        <dbReference type="Proteomes" id="UP000782117"/>
    </source>
</evidence>
<sequence>MGETLSLNISKKNLNKALRMLNTGYKSHKKYAEVYSVAFKVDNQNKVSVLVPGGEYIIDAETSAAGCFALNYKWFKMLVKDCKTKSLDFKVESGLLTVNNTVSVRVKQYDGDIDIPLSLSYSAGEMARLDLSKIEKDVIDFWGLASQIENAREEVEKCIDKAYLQVAKYLPPKLTSSAFKAKLRKELLIKNPDPVE</sequence>
<proteinExistence type="predicted"/>
<dbReference type="RefSeq" id="WP_204500432.1">
    <property type="nucleotide sequence ID" value="NZ_JACJKJ010000009.1"/>
</dbReference>
<protein>
    <recommendedName>
        <fullName evidence="3">DUF4468 domain-containing protein</fullName>
    </recommendedName>
</protein>
<name>A0ABS2F9B1_9BACE</name>
<gene>
    <name evidence="1" type="ORF">H6A24_08960</name>
</gene>
<accession>A0ABS2F9B1</accession>
<dbReference type="Proteomes" id="UP000782117">
    <property type="component" value="Unassembled WGS sequence"/>
</dbReference>
<dbReference type="EMBL" id="JACJKJ010000009">
    <property type="protein sequence ID" value="MBM6806623.1"/>
    <property type="molecule type" value="Genomic_DNA"/>
</dbReference>